<feature type="domain" description="Alpha-2-macroglobulin" evidence="1">
    <location>
        <begin position="1122"/>
        <end position="1212"/>
    </location>
</feature>
<dbReference type="InterPro" id="IPR051802">
    <property type="entry name" value="YfhM-like"/>
</dbReference>
<dbReference type="Gene3D" id="2.20.130.20">
    <property type="match status" value="1"/>
</dbReference>
<dbReference type="SUPFAM" id="SSF48239">
    <property type="entry name" value="Terpenoid cyclases/Protein prenyltransferases"/>
    <property type="match status" value="1"/>
</dbReference>
<dbReference type="PANTHER" id="PTHR40094:SF1">
    <property type="entry name" value="UBIQUITIN DOMAIN-CONTAINING PROTEIN"/>
    <property type="match status" value="1"/>
</dbReference>
<dbReference type="InterPro" id="IPR041246">
    <property type="entry name" value="Bact_MG10"/>
</dbReference>
<accession>A0A5J4SWN5</accession>
<reference evidence="2" key="1">
    <citation type="submission" date="2019-03" db="EMBL/GenBank/DDBJ databases">
        <title>Single cell metagenomics reveals metabolic interactions within the superorganism composed of flagellate Streblomastix strix and complex community of Bacteroidetes bacteria on its surface.</title>
        <authorList>
            <person name="Treitli S.C."/>
            <person name="Kolisko M."/>
            <person name="Husnik F."/>
            <person name="Keeling P."/>
            <person name="Hampl V."/>
        </authorList>
    </citation>
    <scope>NUCLEOTIDE SEQUENCE</scope>
    <source>
        <strain evidence="2">STM</strain>
    </source>
</reference>
<organism evidence="2">
    <name type="scientific">termite gut metagenome</name>
    <dbReference type="NCBI Taxonomy" id="433724"/>
    <lineage>
        <taxon>unclassified sequences</taxon>
        <taxon>metagenomes</taxon>
        <taxon>organismal metagenomes</taxon>
    </lineage>
</organism>
<dbReference type="EMBL" id="SNRY01000027">
    <property type="protein sequence ID" value="KAA6350484.1"/>
    <property type="molecule type" value="Genomic_DNA"/>
</dbReference>
<dbReference type="SMART" id="SM01360">
    <property type="entry name" value="A2M"/>
    <property type="match status" value="1"/>
</dbReference>
<dbReference type="Pfam" id="PF01835">
    <property type="entry name" value="MG2"/>
    <property type="match status" value="1"/>
</dbReference>
<dbReference type="Gene3D" id="2.60.40.1930">
    <property type="match status" value="1"/>
</dbReference>
<gene>
    <name evidence="2" type="ORF">EZS27_002091</name>
</gene>
<dbReference type="Pfam" id="PF17973">
    <property type="entry name" value="bMG10"/>
    <property type="match status" value="1"/>
</dbReference>
<evidence type="ECO:0000259" key="1">
    <source>
        <dbReference type="SMART" id="SM01360"/>
    </source>
</evidence>
<evidence type="ECO:0000313" key="2">
    <source>
        <dbReference type="EMBL" id="KAA6350484.1"/>
    </source>
</evidence>
<dbReference type="PANTHER" id="PTHR40094">
    <property type="entry name" value="ALPHA-2-MACROGLOBULIN HOMOLOG"/>
    <property type="match status" value="1"/>
</dbReference>
<dbReference type="Gene3D" id="1.50.10.20">
    <property type="match status" value="1"/>
</dbReference>
<dbReference type="InterPro" id="IPR008930">
    <property type="entry name" value="Terpenoid_cyclase/PrenylTrfase"/>
</dbReference>
<dbReference type="Pfam" id="PF00207">
    <property type="entry name" value="A2M"/>
    <property type="match status" value="1"/>
</dbReference>
<sequence length="1895" mass="215121">MKRTLVSLTLCLFAFCGISFLHAQSFFYDRYWKQVEKAEKQVLPQTVVKLTDEIFRKAEAEKNSPQMLKAYTWRTKFQEKLMPDSFYMHLVGWEHWVNTTPNPLDRAVLHSLVAEIYADYAGNNLWKLRRSTAINDKPFADIREWDADMFVQKVLEHTRAALKDSLLLLNTSSKAYTPFAKTGETSGYYNHDMYHLLALRGTKALERIVSLSGKDSLITTEVSIIFHHTIDTYRRKNNTDAMLLATIDSLIWNGRNDVSESLLDKLIIENNAREICAEVYLIKAQQLFRKNNYADALRICDEALAKYPKYKRINALKNLKQEILNPALSVNTNNLAYPETELALQVNHRNLSGFTVEYYKVSLPVISPELKNQPAESFYKKQGKKIDSQHLSLIRSNDYSFQDTVIPLKAPQEGVYLMRMVPDDKAKTVIENFLYVTRFKTITRALPDNQCEIAVLDAESGKPVSGAMVCLFTEKKGEYQKIKILAVDKNGKVRFPQQKEYQYFTAETNEDTALPLQNIYKGRYNFSDNNEVRKRITLLTDRKIYRPGQIVYVKGIAYNLQADTANVIAGKDYTLALTDANRRMIREKEVYTNEFGSFTAEFVLPSGSLNGEYELKTEGGSTLFRVEEYKRPAFDIVFAAQEETFQWGDSLRVKGTVKTYNGVPVQHVPVRYTVTRQSYTGLRKLFTNNETLLTSGSVMPDETGQFTIPLWLEKTKPEEDKNSFFVYKVEATVTDVAGETQTSTTSIKVGRHFLLLSAKISKLICKEQPGTAVFSVVNLTDTPVNREGIYKLFPIIDAEKCVTASDPVYSGAFVSNRETSLSAWQSLPSGEYKLTLSVRDTQERESGYEQEITLFSMNDTRPSVETKVWYYPVNTKFNTLHPASFLFGTSERDTYVFMDVFNGNRHLDSKVLLISDSIMRFDYPYKKEYGGGLTVSFCFVKKGKLYQQQVSLEKRVPEKELKITREVFRDKLSPGRKEEWKLIVKTPQGLPAVAEMLATLYDASLDKIWKNNQTLEAYYGFRLPFVNWTTGYVRNNYYSFWFPYTYLKTPEQVYDMLQANPSGYNNKAIIAGYGGLPKVTRALSSAMMKETNEITETETIADTFDANSQGEVTGLRTNFAETALFYPQLHTNEQGEIVFSFTVPESLTRWNFRGYAHTKGMLTGMVDGETVTMKDFMLVANLPRFVRVGDKTSMAATVTNLTNKNLTGTVTFTLFDPVTEKIIAVQKQVFHTETEKTTGINFSFHADDKRNLLGCRIIAQSGEFSDGEQHLLPVLSNQERIVETIAMPVRGKEKREFSLQSLYNANSKTAVNRRLTIEFSGNPAWYALQALPILSLPVEDNAISLAAAYYANALAASVVNANPRIKTVFDSWKLQGGTEDTFLGNLQKNQEIKTILIEESPWLTEAADETEQIRRIAILFDLNRIQNKNLTALTKLRELQHTDGSWSWYKGMQGSRYITEFVAKTLVRLSILTGNSLDNEARLMLQAAFVFLHKEAVKEYQNRLQEEKKGRKHTGISAETLQYLYLIALSEEKIPAGDTQKAYSYFLGKVSESLASQSLNEKALSAVVLHKAGRINEAKAFIASLKEHAVQTDEQGMHFAFNETPYAWREMKVPIHVSVMEAFDLTGDGQSVEEMKLWLLKQKQTQQWDSPIATVDAVYALLQRGSGLLENKGDVQIVMGEKVMETLSANKTTGVALGYLKETLTDSDLLNRTKKIIVEKRDAGIAWGAVYAQYNENNDKVTRHGKELQVEKKLYVERITNNNEKQLHPVTSNTTLAVGDKVISRITIRLDRPMDFVQLKDQCGACFEPVEALSGYRWSNGTGYYAAVKDASTNFFFDSLDKGVYVLEFAYRVSRVGIYQTGLATIQPAYAPEYAGHSGGMKIEVEARHTLSPIR</sequence>
<proteinExistence type="predicted"/>
<dbReference type="InterPro" id="IPR001599">
    <property type="entry name" value="Macroglobln_a2"/>
</dbReference>
<protein>
    <recommendedName>
        <fullName evidence="1">Alpha-2-macroglobulin domain-containing protein</fullName>
    </recommendedName>
</protein>
<dbReference type="GO" id="GO:0004866">
    <property type="term" value="F:endopeptidase inhibitor activity"/>
    <property type="evidence" value="ECO:0007669"/>
    <property type="project" value="InterPro"/>
</dbReference>
<name>A0A5J4SWN5_9ZZZZ</name>
<comment type="caution">
    <text evidence="2">The sequence shown here is derived from an EMBL/GenBank/DDBJ whole genome shotgun (WGS) entry which is preliminary data.</text>
</comment>
<dbReference type="InterPro" id="IPR002890">
    <property type="entry name" value="MG2"/>
</dbReference>